<feature type="transmembrane region" description="Helical" evidence="1">
    <location>
        <begin position="783"/>
        <end position="805"/>
    </location>
</feature>
<evidence type="ECO:0000256" key="1">
    <source>
        <dbReference type="SAM" id="Phobius"/>
    </source>
</evidence>
<dbReference type="RefSeq" id="WP_213409607.1">
    <property type="nucleotide sequence ID" value="NZ_CP074441.1"/>
</dbReference>
<protein>
    <submittedName>
        <fullName evidence="3">Tape measure protein</fullName>
    </submittedName>
</protein>
<evidence type="ECO:0000313" key="4">
    <source>
        <dbReference type="Proteomes" id="UP001526225"/>
    </source>
</evidence>
<proteinExistence type="predicted"/>
<dbReference type="NCBIfam" id="TIGR02675">
    <property type="entry name" value="tape_meas_nterm"/>
    <property type="match status" value="1"/>
</dbReference>
<feature type="transmembrane region" description="Helical" evidence="1">
    <location>
        <begin position="673"/>
        <end position="694"/>
    </location>
</feature>
<gene>
    <name evidence="3" type="ORF">OIT44_03740</name>
</gene>
<feature type="transmembrane region" description="Helical" evidence="1">
    <location>
        <begin position="743"/>
        <end position="771"/>
    </location>
</feature>
<name>A0ABT3E498_9LACO</name>
<feature type="transmembrane region" description="Helical" evidence="1">
    <location>
        <begin position="706"/>
        <end position="731"/>
    </location>
</feature>
<feature type="transmembrane region" description="Helical" evidence="1">
    <location>
        <begin position="839"/>
        <end position="861"/>
    </location>
</feature>
<dbReference type="Proteomes" id="UP001526225">
    <property type="component" value="Unassembled WGS sequence"/>
</dbReference>
<feature type="transmembrane region" description="Helical" evidence="1">
    <location>
        <begin position="645"/>
        <end position="667"/>
    </location>
</feature>
<evidence type="ECO:0000313" key="3">
    <source>
        <dbReference type="EMBL" id="MCW0953185.1"/>
    </source>
</evidence>
<feature type="transmembrane region" description="Helical" evidence="1">
    <location>
        <begin position="443"/>
        <end position="464"/>
    </location>
</feature>
<keyword evidence="1" id="KW-1133">Transmembrane helix</keyword>
<reference evidence="3 4" key="1">
    <citation type="submission" date="2022-10" db="EMBL/GenBank/DDBJ databases">
        <title>Weissella fermenti sp. nov., isolated from fermented cabbage.</title>
        <authorList>
            <person name="Lee J.K."/>
            <person name="Baek J.H."/>
            <person name="Choi D.G."/>
            <person name="Kim J.M."/>
            <person name="Jeon C.O."/>
        </authorList>
    </citation>
    <scope>NUCLEOTIDE SEQUENCE [LARGE SCALE GENOMIC DNA]</scope>
    <source>
        <strain evidence="3 4">KACC 18534</strain>
    </source>
</reference>
<feature type="transmembrane region" description="Helical" evidence="1">
    <location>
        <begin position="867"/>
        <end position="890"/>
    </location>
</feature>
<sequence>MATISSTLQINDRFTGPLKSMFSSMNMVKKSTQGLNTAMNQNNKMGSEMQRAEKMALLAGRAFKEAKSNAEALGKAGTASASDMLKAEKNVEKMRGEFKASKQAVESLKSSMGSMPSEGVKKATQDVQQLGEQAQKSGSMFKAVLGGSLVGGAISKGMGVVSNSVDGAIGRIDTLSNSGKVFGNLGVSANQAKVGMANLDTAIDGLPTALDTAVQGVQTFVSANGDMNKSVKLYKSINDTILGFGGTTEQSASAVMQLGKAFGKGKIQGEAFNALIDNGAAGALPELAKKMGMTQDKMVELGSKGKISADKFGKALIELNEKGGEKMAATSKMAKDSTAGIATAIAVAKSAVTRSVAHIIQEIGPNLVTAFQGIKAKLNEMKPMFQAFGKAIAKSFSIAGDVAKFLTPFAKAVAPMAGIFLGASAGALAFSKSMGALRSGLDMVTKHPWLTAIFTIGSMLVYAYQNNEKFRKGVNDLGQSILEITQNAGKWIEGLKSMDKGAIGAIAANAAMIVGIFGMAGGFKLLGRVIGGTGSAFKKLGSFLNPRKLFGFKKGAEQASKASDALGKSTTKAAKGTGAMSRGFGSLMKLAGVALVIASIALLARAIEPLAKTGGDGAIAMLAFGASVGIMAAVLGTMGTKLTAGLGGILAFGAAVSVMALAMTPIAQAGSEGAIGVAVFALSIGALAGMMALLGPMLTIAAPGMLAFGAAIFLVGTGIGIAAAGIALFAMQLPIVATYGLQSALAFLALGGALLVFGVGSLVAGVGLGILSVGLLMVGMGALVASAGIMMLTVTSMMLSVSLMLVGASSMLAAVGMMMAGASAMLLFVGMMMVVVPTLILSVTLPLLAASLLLVGAGALVASAGMIVFGAGAVVAAAGTVALLAALTLVNTQMNSIAKNAANSAASLKEMVTAIDIVKAGLDTIGSAAKDAVGGLLSAFSSAIAPAKSNGTQLGTAASMGVTAGLTMGTPMAMAAMTRLVSSIRSVGMRAVGTMRSIGMMIGQGLAVGMNSALGAVTAAANRLVGEAERAARAKAKIHSPSRLMRDQVGRYIGEGMAVGMDNEAGTVTKSANGLVNAAVGNVSGVAPSTSGSVPSSNLSGAIGGTINNSSTQSSGDDVNINFGQGAITIQAAEGESGESLLEKFETAMRAKYEAGLAH</sequence>
<feature type="transmembrane region" description="Helical" evidence="1">
    <location>
        <begin position="412"/>
        <end position="431"/>
    </location>
</feature>
<keyword evidence="4" id="KW-1185">Reference proteome</keyword>
<evidence type="ECO:0000259" key="2">
    <source>
        <dbReference type="Pfam" id="PF20155"/>
    </source>
</evidence>
<feature type="transmembrane region" description="Helical" evidence="1">
    <location>
        <begin position="619"/>
        <end position="638"/>
    </location>
</feature>
<accession>A0ABT3E498</accession>
<keyword evidence="1" id="KW-0812">Transmembrane</keyword>
<organism evidence="3 4">
    <name type="scientific">Weissella ceti</name>
    <dbReference type="NCBI Taxonomy" id="759620"/>
    <lineage>
        <taxon>Bacteria</taxon>
        <taxon>Bacillati</taxon>
        <taxon>Bacillota</taxon>
        <taxon>Bacilli</taxon>
        <taxon>Lactobacillales</taxon>
        <taxon>Lactobacillaceae</taxon>
        <taxon>Weissella</taxon>
    </lineage>
</organism>
<keyword evidence="1" id="KW-0472">Membrane</keyword>
<dbReference type="Pfam" id="PF20155">
    <property type="entry name" value="TMP_3"/>
    <property type="match status" value="1"/>
</dbReference>
<dbReference type="InterPro" id="IPR013491">
    <property type="entry name" value="Tape_meas_N"/>
</dbReference>
<feature type="domain" description="Tape measure protein N-terminal" evidence="2">
    <location>
        <begin position="168"/>
        <end position="348"/>
    </location>
</feature>
<feature type="transmembrane region" description="Helical" evidence="1">
    <location>
        <begin position="590"/>
        <end position="607"/>
    </location>
</feature>
<feature type="transmembrane region" description="Helical" evidence="1">
    <location>
        <begin position="501"/>
        <end position="520"/>
    </location>
</feature>
<comment type="caution">
    <text evidence="3">The sequence shown here is derived from an EMBL/GenBank/DDBJ whole genome shotgun (WGS) entry which is preliminary data.</text>
</comment>
<dbReference type="EMBL" id="JAOZFE010000003">
    <property type="protein sequence ID" value="MCW0953185.1"/>
    <property type="molecule type" value="Genomic_DNA"/>
</dbReference>
<feature type="transmembrane region" description="Helical" evidence="1">
    <location>
        <begin position="811"/>
        <end position="832"/>
    </location>
</feature>